<sequence length="75" mass="8193">MQIRHTGSCLLVPERRSERIREKQAALASVNLPPAPPHHQTGESITTVGLAHLPPVRRPIFPPSRVGPTSSACRQ</sequence>
<evidence type="ECO:0000256" key="1">
    <source>
        <dbReference type="SAM" id="MobiDB-lite"/>
    </source>
</evidence>
<reference evidence="2" key="1">
    <citation type="journal article" date="2022" name="bioRxiv">
        <title>Genomics of Preaxostyla Flagellates Illuminates Evolutionary Transitions and the Path Towards Mitochondrial Loss.</title>
        <authorList>
            <person name="Novak L.V.F."/>
            <person name="Treitli S.C."/>
            <person name="Pyrih J."/>
            <person name="Halakuc P."/>
            <person name="Pipaliya S.V."/>
            <person name="Vacek V."/>
            <person name="Brzon O."/>
            <person name="Soukal P."/>
            <person name="Eme L."/>
            <person name="Dacks J.B."/>
            <person name="Karnkowska A."/>
            <person name="Elias M."/>
            <person name="Hampl V."/>
        </authorList>
    </citation>
    <scope>NUCLEOTIDE SEQUENCE</scope>
    <source>
        <strain evidence="2">RCP-MX</strain>
    </source>
</reference>
<dbReference type="EMBL" id="JAPMOS010000165">
    <property type="protein sequence ID" value="KAJ4454336.1"/>
    <property type="molecule type" value="Genomic_DNA"/>
</dbReference>
<feature type="region of interest" description="Disordered" evidence="1">
    <location>
        <begin position="56"/>
        <end position="75"/>
    </location>
</feature>
<proteinExistence type="predicted"/>
<comment type="caution">
    <text evidence="2">The sequence shown here is derived from an EMBL/GenBank/DDBJ whole genome shotgun (WGS) entry which is preliminary data.</text>
</comment>
<keyword evidence="3" id="KW-1185">Reference proteome</keyword>
<evidence type="ECO:0000313" key="2">
    <source>
        <dbReference type="EMBL" id="KAJ4454336.1"/>
    </source>
</evidence>
<dbReference type="Proteomes" id="UP001141327">
    <property type="component" value="Unassembled WGS sequence"/>
</dbReference>
<evidence type="ECO:0000313" key="3">
    <source>
        <dbReference type="Proteomes" id="UP001141327"/>
    </source>
</evidence>
<organism evidence="2 3">
    <name type="scientific">Paratrimastix pyriformis</name>
    <dbReference type="NCBI Taxonomy" id="342808"/>
    <lineage>
        <taxon>Eukaryota</taxon>
        <taxon>Metamonada</taxon>
        <taxon>Preaxostyla</taxon>
        <taxon>Paratrimastigidae</taxon>
        <taxon>Paratrimastix</taxon>
    </lineage>
</organism>
<accession>A0ABQ8U902</accession>
<name>A0ABQ8U902_9EUKA</name>
<gene>
    <name evidence="2" type="ORF">PAPYR_10997</name>
</gene>
<protein>
    <submittedName>
        <fullName evidence="2">Uncharacterized protein</fullName>
    </submittedName>
</protein>